<name>C4GFG5_9NEIS</name>
<dbReference type="AlphaFoldDB" id="C4GFG5"/>
<accession>C4GFG5</accession>
<comment type="caution">
    <text evidence="1">The sequence shown here is derived from an EMBL/GenBank/DDBJ whole genome shotgun (WGS) entry which is preliminary data.</text>
</comment>
<gene>
    <name evidence="1" type="ORF">GCWU000324_00880</name>
</gene>
<keyword evidence="2" id="KW-1185">Reference proteome</keyword>
<protein>
    <submittedName>
        <fullName evidence="1">Uncharacterized protein</fullName>
    </submittedName>
</protein>
<sequence>MMQLAKARPAIWVAVLGIIWLPLHKNLILKETMVFRLPMFACHVLNQIEAA</sequence>
<evidence type="ECO:0000313" key="2">
    <source>
        <dbReference type="Proteomes" id="UP000003009"/>
    </source>
</evidence>
<proteinExistence type="predicted"/>
<reference evidence="1" key="1">
    <citation type="submission" date="2009-04" db="EMBL/GenBank/DDBJ databases">
        <authorList>
            <person name="Weinstock G."/>
            <person name="Sodergren E."/>
            <person name="Clifton S."/>
            <person name="Fulton L."/>
            <person name="Fulton B."/>
            <person name="Courtney L."/>
            <person name="Fronick C."/>
            <person name="Harrison M."/>
            <person name="Strong C."/>
            <person name="Farmer C."/>
            <person name="Delahaunty K."/>
            <person name="Markovic C."/>
            <person name="Hall O."/>
            <person name="Minx P."/>
            <person name="Tomlinson C."/>
            <person name="Mitreva M."/>
            <person name="Nelson J."/>
            <person name="Hou S."/>
            <person name="Wollam A."/>
            <person name="Pepin K.H."/>
            <person name="Johnson M."/>
            <person name="Bhonagiri V."/>
            <person name="Nash W.E."/>
            <person name="Warren W."/>
            <person name="Chinwalla A."/>
            <person name="Mardis E.R."/>
            <person name="Wilson R.K."/>
        </authorList>
    </citation>
    <scope>NUCLEOTIDE SEQUENCE [LARGE SCALE GENOMIC DNA]</scope>
    <source>
        <strain evidence="1">ATCC 51147</strain>
    </source>
</reference>
<dbReference type="STRING" id="629741.GCWU000324_00880"/>
<evidence type="ECO:0000313" key="1">
    <source>
        <dbReference type="EMBL" id="EEP68969.1"/>
    </source>
</evidence>
<dbReference type="Proteomes" id="UP000003009">
    <property type="component" value="Unassembled WGS sequence"/>
</dbReference>
<dbReference type="HOGENOM" id="CLU_3099786_0_0_4"/>
<organism evidence="1 2">
    <name type="scientific">Kingella oralis ATCC 51147</name>
    <dbReference type="NCBI Taxonomy" id="629741"/>
    <lineage>
        <taxon>Bacteria</taxon>
        <taxon>Pseudomonadati</taxon>
        <taxon>Pseudomonadota</taxon>
        <taxon>Betaproteobacteria</taxon>
        <taxon>Neisseriales</taxon>
        <taxon>Neisseriaceae</taxon>
        <taxon>Kingella</taxon>
    </lineage>
</organism>
<dbReference type="EMBL" id="ACJW02000002">
    <property type="protein sequence ID" value="EEP68969.1"/>
    <property type="molecule type" value="Genomic_DNA"/>
</dbReference>